<dbReference type="GeneID" id="3253696"/>
<dbReference type="EMBL" id="AE017341">
    <property type="protein sequence ID" value="AAW41160.1"/>
    <property type="molecule type" value="Genomic_DNA"/>
</dbReference>
<feature type="region of interest" description="Disordered" evidence="1">
    <location>
        <begin position="424"/>
        <end position="473"/>
    </location>
</feature>
<dbReference type="KEGG" id="cne:CNA06330"/>
<dbReference type="VEuPathDB" id="FungiDB:CNA06330"/>
<accession>Q5KNI9</accession>
<feature type="region of interest" description="Disordered" evidence="1">
    <location>
        <begin position="121"/>
        <end position="141"/>
    </location>
</feature>
<dbReference type="eggNOG" id="ENOG502RBEU">
    <property type="taxonomic scope" value="Eukaryota"/>
</dbReference>
<feature type="compositionally biased region" description="Acidic residues" evidence="1">
    <location>
        <begin position="598"/>
        <end position="608"/>
    </location>
</feature>
<evidence type="ECO:0000256" key="1">
    <source>
        <dbReference type="SAM" id="MobiDB-lite"/>
    </source>
</evidence>
<dbReference type="OrthoDB" id="2575496at2759"/>
<dbReference type="Proteomes" id="UP000002149">
    <property type="component" value="Chromosome 1"/>
</dbReference>
<evidence type="ECO:0000313" key="3">
    <source>
        <dbReference type="Proteomes" id="UP000002149"/>
    </source>
</evidence>
<feature type="region of interest" description="Disordered" evidence="1">
    <location>
        <begin position="583"/>
        <end position="608"/>
    </location>
</feature>
<keyword evidence="3" id="KW-1185">Reference proteome</keyword>
<dbReference type="OMA" id="QNERMES"/>
<feature type="compositionally biased region" description="Polar residues" evidence="1">
    <location>
        <begin position="918"/>
        <end position="936"/>
    </location>
</feature>
<dbReference type="PaxDb" id="214684-Q5KNI9"/>
<evidence type="ECO:0000313" key="2">
    <source>
        <dbReference type="EMBL" id="AAW41160.1"/>
    </source>
</evidence>
<dbReference type="HOGENOM" id="CLU_333445_0_0_1"/>
<feature type="compositionally biased region" description="Polar residues" evidence="1">
    <location>
        <begin position="708"/>
        <end position="725"/>
    </location>
</feature>
<organism evidence="2 3">
    <name type="scientific">Cryptococcus deneoformans (strain JEC21 / ATCC MYA-565)</name>
    <name type="common">Cryptococcus neoformans var. neoformans serotype D</name>
    <dbReference type="NCBI Taxonomy" id="214684"/>
    <lineage>
        <taxon>Eukaryota</taxon>
        <taxon>Fungi</taxon>
        <taxon>Dikarya</taxon>
        <taxon>Basidiomycota</taxon>
        <taxon>Agaricomycotina</taxon>
        <taxon>Tremellomycetes</taxon>
        <taxon>Tremellales</taxon>
        <taxon>Cryptococcaceae</taxon>
        <taxon>Cryptococcus</taxon>
        <taxon>Cryptococcus neoformans species complex</taxon>
    </lineage>
</organism>
<feature type="region of interest" description="Disordered" evidence="1">
    <location>
        <begin position="825"/>
        <end position="849"/>
    </location>
</feature>
<feature type="region of interest" description="Disordered" evidence="1">
    <location>
        <begin position="1"/>
        <end position="48"/>
    </location>
</feature>
<reference evidence="2 3" key="1">
    <citation type="journal article" date="2005" name="Science">
        <title>The genome of the basidiomycetous yeast and human pathogen Cryptococcus neoformans.</title>
        <authorList>
            <person name="Loftus B.J."/>
            <person name="Fung E."/>
            <person name="Roncaglia P."/>
            <person name="Rowley D."/>
            <person name="Amedeo P."/>
            <person name="Bruno D."/>
            <person name="Vamathevan J."/>
            <person name="Miranda M."/>
            <person name="Anderson I.J."/>
            <person name="Fraser J.A."/>
            <person name="Allen J.E."/>
            <person name="Bosdet I.E."/>
            <person name="Brent M.R."/>
            <person name="Chiu R."/>
            <person name="Doering T.L."/>
            <person name="Donlin M.J."/>
            <person name="D'Souza C.A."/>
            <person name="Fox D.S."/>
            <person name="Grinberg V."/>
            <person name="Fu J."/>
            <person name="Fukushima M."/>
            <person name="Haas B.J."/>
            <person name="Huang J.C."/>
            <person name="Janbon G."/>
            <person name="Jones S.J."/>
            <person name="Koo H.L."/>
            <person name="Krzywinski M.I."/>
            <person name="Kwon-Chung J.K."/>
            <person name="Lengeler K.B."/>
            <person name="Maiti R."/>
            <person name="Marra M.A."/>
            <person name="Marra R.E."/>
            <person name="Mathewson C.A."/>
            <person name="Mitchell T.G."/>
            <person name="Pertea M."/>
            <person name="Riggs F.R."/>
            <person name="Salzberg S.L."/>
            <person name="Schein J.E."/>
            <person name="Shvartsbeyn A."/>
            <person name="Shin H."/>
            <person name="Shumway M."/>
            <person name="Specht C.A."/>
            <person name="Suh B.B."/>
            <person name="Tenney A."/>
            <person name="Utterback T.R."/>
            <person name="Wickes B.L."/>
            <person name="Wortman J.R."/>
            <person name="Wye N.H."/>
            <person name="Kronstad J.W."/>
            <person name="Lodge J.K."/>
            <person name="Heitman J."/>
            <person name="Davis R.W."/>
            <person name="Fraser C.M."/>
            <person name="Hyman R.W."/>
        </authorList>
    </citation>
    <scope>NUCLEOTIDE SEQUENCE [LARGE SCALE GENOMIC DNA]</scope>
    <source>
        <strain evidence="3">JEC21 / ATCC MYA-565</strain>
    </source>
</reference>
<feature type="region of interest" description="Disordered" evidence="1">
    <location>
        <begin position="918"/>
        <end position="953"/>
    </location>
</feature>
<dbReference type="RefSeq" id="XP_566979.1">
    <property type="nucleotide sequence ID" value="XM_566979.2"/>
</dbReference>
<feature type="region of interest" description="Disordered" evidence="1">
    <location>
        <begin position="179"/>
        <end position="226"/>
    </location>
</feature>
<protein>
    <submittedName>
        <fullName evidence="2">Uncharacterized protein</fullName>
    </submittedName>
</protein>
<feature type="compositionally biased region" description="Low complexity" evidence="1">
    <location>
        <begin position="179"/>
        <end position="191"/>
    </location>
</feature>
<dbReference type="AlphaFoldDB" id="Q5KNI9"/>
<sequence>MDHRGSREKSSRKHQAPCYCSQQRKTSVRDITARGKGPQTTLKKDLSARSLATKDGDSVSAMSRTFMLPQSPALPTKEKMTVAELVDFEAEKEEPELHRQRMLASERRIIYGAFIDKSAEDGKTTEFSQSSSKPHWAPQYQVQGSSVAHNPLSPVPSLPLPPLPKASKTSFVSNDFISRSSSSPLSASVSRSNDHVWTSESDHGHNQPNNPSFLNPGRPSSVRTLRRESSIEALRHELAFASLSLRVSRRSSNSSTLSNLSTLCGSYSWSESDTQIGEAVLQDPSLAFQPQALPYPKAKPALSRLSIGSASSESLSIVLGNDTPSAVKTLTSIELQTLPCHPIPNKSSPKSTRKSIECDSVTELEVSPSKSHFSPLEVKHKVRISSSLATHVMWPEGTEEDNIPINAVEAVGKQPTVNRGVWEETGLSPRSKPLNIPPGPQPMKEKEAEAFQTVQSPPQANGKGHKRSDSSLSVIPAFPLPPDRAEAPQIRSTIASAARKKEVSRLSHDEEEDGAAVSLEENVCPNSWLLASLLSADGKENARAGKRLIVDPPKTDINLSGNEMGRLVSERRPSSPELHELIDNARKSRRKRDNTNEQIEEEMEESDLDLSTSLTQLAVNMNILAPHSQLLDDDLPFPSPFLSVSSHDNLSVSDIGHPIYSRTVSSSAVLKDGRIMASDQGWSGSESEEDGWNEAMGKRTLRKGKSPPNKNIRSPSSRRNATPTVKSKVHVDEEATPKFSQLFAYRTPIPNPFLTSSISSAEVKRLSEVSSATWSTTSTTSTRGPITPLPLLSLTRNVPMTCTFSSTSTASSMLDDFPWDASSPPISPIRKTSSNENRVGPRRFSMSPSLTTSDEKMVVRNRKTTTLRSLPRPLRDIEGWGEPEILLDGGTWGGESSPDVMSTFSEESKPVVIQGGCQSTSSSIHSKLQESKSCNQKQERNHDVSKSPSSNMRVCGDEVELHRHVTASSEEQAINPDIWAGEAVGRLMDEGLDELLSDFDF</sequence>
<gene>
    <name evidence="2" type="ordered locus">CNA06330</name>
</gene>
<feature type="region of interest" description="Disordered" evidence="1">
    <location>
        <begin position="678"/>
        <end position="732"/>
    </location>
</feature>
<proteinExistence type="predicted"/>
<name>Q5KNI9_CRYD1</name>
<dbReference type="InParanoid" id="Q5KNI9"/>